<dbReference type="PRINTS" id="PR00326">
    <property type="entry name" value="GTP1OBG"/>
</dbReference>
<evidence type="ECO:0008006" key="12">
    <source>
        <dbReference type="Google" id="ProtNLM"/>
    </source>
</evidence>
<dbReference type="GO" id="GO:0042254">
    <property type="term" value="P:ribosome biogenesis"/>
    <property type="evidence" value="ECO:0007669"/>
    <property type="project" value="UniProtKB-UniRule"/>
</dbReference>
<dbReference type="NCBIfam" id="NF008956">
    <property type="entry name" value="PRK12299.1"/>
    <property type="match status" value="1"/>
</dbReference>
<dbReference type="NCBIfam" id="TIGR02729">
    <property type="entry name" value="Obg_CgtA"/>
    <property type="match status" value="1"/>
</dbReference>
<keyword evidence="4" id="KW-0547">Nucleotide-binding</keyword>
<name>A0A1F7I2G9_9BACT</name>
<accession>A0A1F7I2G9</accession>
<dbReference type="PIRSF" id="PIRSF002401">
    <property type="entry name" value="GTP_bd_Obg/CgtA"/>
    <property type="match status" value="1"/>
</dbReference>
<dbReference type="Pfam" id="PF01018">
    <property type="entry name" value="GTP1_OBG"/>
    <property type="match status" value="1"/>
</dbReference>
<dbReference type="Pfam" id="PF01926">
    <property type="entry name" value="MMR_HSR1"/>
    <property type="match status" value="1"/>
</dbReference>
<dbReference type="InterPro" id="IPR006074">
    <property type="entry name" value="GTP1-OBG_CS"/>
</dbReference>
<keyword evidence="2" id="KW-0963">Cytoplasm</keyword>
<dbReference type="PANTHER" id="PTHR11702">
    <property type="entry name" value="DEVELOPMENTALLY REGULATED GTP-BINDING PROTEIN-RELATED"/>
    <property type="match status" value="1"/>
</dbReference>
<dbReference type="Proteomes" id="UP000176803">
    <property type="component" value="Unassembled WGS sequence"/>
</dbReference>
<dbReference type="Gene3D" id="3.40.50.300">
    <property type="entry name" value="P-loop containing nucleotide triphosphate hydrolases"/>
    <property type="match status" value="1"/>
</dbReference>
<dbReference type="InterPro" id="IPR036726">
    <property type="entry name" value="GTP1_OBG_dom_sf"/>
</dbReference>
<dbReference type="AlphaFoldDB" id="A0A1F7I2G9"/>
<comment type="similarity">
    <text evidence="1">Belongs to the TRAFAC class OBG-HflX-like GTPase superfamily. OBG GTPase family.</text>
</comment>
<gene>
    <name evidence="10" type="ORF">A3F03_00985</name>
</gene>
<dbReference type="PROSITE" id="PS51710">
    <property type="entry name" value="G_OBG"/>
    <property type="match status" value="1"/>
</dbReference>
<evidence type="ECO:0000256" key="5">
    <source>
        <dbReference type="ARBA" id="ARBA00022801"/>
    </source>
</evidence>
<evidence type="ECO:0000256" key="4">
    <source>
        <dbReference type="ARBA" id="ARBA00022741"/>
    </source>
</evidence>
<evidence type="ECO:0000259" key="9">
    <source>
        <dbReference type="PROSITE" id="PS51883"/>
    </source>
</evidence>
<dbReference type="EMBL" id="MGAC01000041">
    <property type="protein sequence ID" value="OGK37442.1"/>
    <property type="molecule type" value="Genomic_DNA"/>
</dbReference>
<feature type="domain" description="Obg" evidence="9">
    <location>
        <begin position="1"/>
        <end position="154"/>
    </location>
</feature>
<dbReference type="InterPro" id="IPR006169">
    <property type="entry name" value="GTP1_OBG_dom"/>
</dbReference>
<dbReference type="InterPro" id="IPR045086">
    <property type="entry name" value="OBG_GTPase"/>
</dbReference>
<feature type="domain" description="OBG-type G" evidence="8">
    <location>
        <begin position="155"/>
        <end position="315"/>
    </location>
</feature>
<dbReference type="NCBIfam" id="TIGR00231">
    <property type="entry name" value="small_GTP"/>
    <property type="match status" value="1"/>
</dbReference>
<dbReference type="InterPro" id="IPR014100">
    <property type="entry name" value="GTP-bd_Obg/CgtA"/>
</dbReference>
<dbReference type="InterPro" id="IPR031167">
    <property type="entry name" value="G_OBG"/>
</dbReference>
<keyword evidence="5" id="KW-0378">Hydrolase</keyword>
<dbReference type="PROSITE" id="PS00905">
    <property type="entry name" value="GTP1_OBG"/>
    <property type="match status" value="1"/>
</dbReference>
<dbReference type="InterPro" id="IPR005225">
    <property type="entry name" value="Small_GTP-bd"/>
</dbReference>
<evidence type="ECO:0000259" key="8">
    <source>
        <dbReference type="PROSITE" id="PS51710"/>
    </source>
</evidence>
<evidence type="ECO:0000256" key="2">
    <source>
        <dbReference type="ARBA" id="ARBA00022490"/>
    </source>
</evidence>
<proteinExistence type="inferred from homology"/>
<keyword evidence="6" id="KW-0460">Magnesium</keyword>
<dbReference type="InterPro" id="IPR006073">
    <property type="entry name" value="GTP-bd"/>
</dbReference>
<evidence type="ECO:0000256" key="3">
    <source>
        <dbReference type="ARBA" id="ARBA00022723"/>
    </source>
</evidence>
<evidence type="ECO:0000256" key="6">
    <source>
        <dbReference type="ARBA" id="ARBA00022842"/>
    </source>
</evidence>
<dbReference type="GO" id="GO:0003924">
    <property type="term" value="F:GTPase activity"/>
    <property type="evidence" value="ECO:0007669"/>
    <property type="project" value="InterPro"/>
</dbReference>
<keyword evidence="3" id="KW-0479">Metal-binding</keyword>
<dbReference type="PANTHER" id="PTHR11702:SF31">
    <property type="entry name" value="MITOCHONDRIAL RIBOSOME-ASSOCIATED GTPASE 2"/>
    <property type="match status" value="1"/>
</dbReference>
<dbReference type="CDD" id="cd01898">
    <property type="entry name" value="Obg"/>
    <property type="match status" value="1"/>
</dbReference>
<dbReference type="SUPFAM" id="SSF52540">
    <property type="entry name" value="P-loop containing nucleoside triphosphate hydrolases"/>
    <property type="match status" value="1"/>
</dbReference>
<evidence type="ECO:0000313" key="10">
    <source>
        <dbReference type="EMBL" id="OGK37442.1"/>
    </source>
</evidence>
<evidence type="ECO:0000256" key="7">
    <source>
        <dbReference type="ARBA" id="ARBA00023134"/>
    </source>
</evidence>
<protein>
    <recommendedName>
        <fullName evidence="12">GTPase Obg</fullName>
    </recommendedName>
</protein>
<comment type="caution">
    <text evidence="10">The sequence shown here is derived from an EMBL/GenBank/DDBJ whole genome shotgun (WGS) entry which is preliminary data.</text>
</comment>
<keyword evidence="7" id="KW-0342">GTP-binding</keyword>
<reference evidence="10 11" key="1">
    <citation type="journal article" date="2016" name="Nat. Commun.">
        <title>Thousands of microbial genomes shed light on interconnected biogeochemical processes in an aquifer system.</title>
        <authorList>
            <person name="Anantharaman K."/>
            <person name="Brown C.T."/>
            <person name="Hug L.A."/>
            <person name="Sharon I."/>
            <person name="Castelle C.J."/>
            <person name="Probst A.J."/>
            <person name="Thomas B.C."/>
            <person name="Singh A."/>
            <person name="Wilkins M.J."/>
            <person name="Karaoz U."/>
            <person name="Brodie E.L."/>
            <person name="Williams K.H."/>
            <person name="Hubbard S.S."/>
            <person name="Banfield J.F."/>
        </authorList>
    </citation>
    <scope>NUCLEOTIDE SEQUENCE [LARGE SCALE GENOMIC DNA]</scope>
</reference>
<evidence type="ECO:0000313" key="11">
    <source>
        <dbReference type="Proteomes" id="UP000176803"/>
    </source>
</evidence>
<dbReference type="FunFam" id="2.70.210.12:FF:000001">
    <property type="entry name" value="GTPase Obg"/>
    <property type="match status" value="1"/>
</dbReference>
<organism evidence="10 11">
    <name type="scientific">Candidatus Roizmanbacteria bacterium RIFCSPHIGHO2_12_FULL_41_11</name>
    <dbReference type="NCBI Taxonomy" id="1802052"/>
    <lineage>
        <taxon>Bacteria</taxon>
        <taxon>Candidatus Roizmaniibacteriota</taxon>
    </lineage>
</organism>
<sequence length="315" mass="33936">MMFIDEAEVTIQGGDGGDGKVAFFINKKGPCGGNGGKGGDIYFFTSSNVGDLKKFVQLSVIKAENGRSGGANRRFGTNGKDLYLPVPINTSIIDNETDKEIILTDKLSSVLICRGGNGGLGNEAFKTSTNRTPRTASAGQKGKEKKISLVLRLIADFGLIGLPNAGKSSLLNKLTNANVKTADYPFTTLEPNLGVFNDRVLADIPGLIDGASTGKGLGIKFLKHIEKVSLLLHCISVESTDVEKDYNTVIEEISKYNQNILLKKTVILLTKTDLISQAVMKEKTKILKKLNSIILPVSIHNRSSLEQLKKILNAI</sequence>
<dbReference type="Gene3D" id="2.70.210.12">
    <property type="entry name" value="GTP1/OBG domain"/>
    <property type="match status" value="1"/>
</dbReference>
<dbReference type="GO" id="GO:0000287">
    <property type="term" value="F:magnesium ion binding"/>
    <property type="evidence" value="ECO:0007669"/>
    <property type="project" value="InterPro"/>
</dbReference>
<dbReference type="SUPFAM" id="SSF82051">
    <property type="entry name" value="Obg GTP-binding protein N-terminal domain"/>
    <property type="match status" value="1"/>
</dbReference>
<dbReference type="InterPro" id="IPR027417">
    <property type="entry name" value="P-loop_NTPase"/>
</dbReference>
<dbReference type="GO" id="GO:0005525">
    <property type="term" value="F:GTP binding"/>
    <property type="evidence" value="ECO:0007669"/>
    <property type="project" value="UniProtKB-KW"/>
</dbReference>
<dbReference type="PROSITE" id="PS51883">
    <property type="entry name" value="OBG"/>
    <property type="match status" value="1"/>
</dbReference>
<evidence type="ECO:0000256" key="1">
    <source>
        <dbReference type="ARBA" id="ARBA00007699"/>
    </source>
</evidence>